<keyword evidence="3" id="KW-1185">Reference proteome</keyword>
<sequence>MTSVIVTTPWTFQIENRYNPPVECIMIHTVFECDHKYKPYAMRFSGGRRRNARLGEMGDPRENPSTSGIVRHDSLRLRLSWVTRSAGNLSAQPPRLHFRTGSLWGVRGVRNRRHWPAFPGRSYLLECRRLQPQPRCVLVQTGADVGRPAVLTKLSPVGEFLLVAPRRQLRRVCRRDFVSVARVGNTDARLLAGLAGGSPPIKANRVQSPAGSLPEFRKPESCRRYRCLAGFSRGSPVSPALSFRRCSILTLFHPHGDLKTSLLRAAQISLLKAGPQTKSLWGQGSWLLGDVLRSPDRTTAIGSCVRGRFLPQIALRRNAACIRETGAAAPASFLRSRALRTYYRVPDSVETFCEVRHSGRYTGLHGTRGGIFRLPLPDFITGLVIGPVLFSAACSIPALVPGLSHCSFRALGHYFGQKLSFPNASTWDTAAWDSAMTSERHVHQSAHPCPKTRLVLLVGNTEHFLARRIVGQWIVVSRFQLTDEKIDGRLTDGRPTDGCEPSFIVNPAVLSASVVQPVAARTVGTECMLVTHSPNQRGAALTPRLLYFTAQGSRATLVNSCRTMVLDEGHPLQPSLARAALLEGWAEIPSEQITLLAYCQLNPRKTVGSSHFGGGGGAAVAERLARSPPTKANRVQSPAGYSRIFASGDSAGRCRWSANFLGDLPFPPPFHFGTAPYSLLSPSSALKTSLLRTWTMLAQSSPSTVTADNQCAKPRIDYSLKTRRGAWLSETPHRGSWPDFLRHLVGRDSPVTAARRSFRSQLSSWLVTWRKCPHPDSYLRTYVLLRRRNITLVVTTVLKEPPRSPHPSPAHSLGPSLETEPRSPLVKRAGELLVSRRGRVLGTPFSPAINPYGTVQRTFPGGSSPPPPPLIDSAQFLLCLRPSSGIHRGSFVPLPAQTKRHGSSFDAGVPVLWLAGARCLVTVFESYWLLRAAESSLGHGDAQIAQDKFWQKGPQWRSVFLMLRCNWGGGCRSTPVVRLLDSHQGEFSHVGIVLDDAAGGRVFSVISHFPRSFILALLHTRLLSSSWAFKSSMLRALPNLFTHFRYTGHLQRNVFLPSRRRVN</sequence>
<organism evidence="2 3">
    <name type="scientific">Dryococelus australis</name>
    <dbReference type="NCBI Taxonomy" id="614101"/>
    <lineage>
        <taxon>Eukaryota</taxon>
        <taxon>Metazoa</taxon>
        <taxon>Ecdysozoa</taxon>
        <taxon>Arthropoda</taxon>
        <taxon>Hexapoda</taxon>
        <taxon>Insecta</taxon>
        <taxon>Pterygota</taxon>
        <taxon>Neoptera</taxon>
        <taxon>Polyneoptera</taxon>
        <taxon>Phasmatodea</taxon>
        <taxon>Verophasmatodea</taxon>
        <taxon>Anareolatae</taxon>
        <taxon>Phasmatidae</taxon>
        <taxon>Eurycanthinae</taxon>
        <taxon>Dryococelus</taxon>
    </lineage>
</organism>
<accession>A0ABQ9G598</accession>
<reference evidence="2 3" key="1">
    <citation type="submission" date="2023-02" db="EMBL/GenBank/DDBJ databases">
        <title>LHISI_Scaffold_Assembly.</title>
        <authorList>
            <person name="Stuart O.P."/>
            <person name="Cleave R."/>
            <person name="Magrath M.J.L."/>
            <person name="Mikheyev A.S."/>
        </authorList>
    </citation>
    <scope>NUCLEOTIDE SEQUENCE [LARGE SCALE GENOMIC DNA]</scope>
    <source>
        <strain evidence="2">Daus_M_001</strain>
        <tissue evidence="2">Leg muscle</tissue>
    </source>
</reference>
<evidence type="ECO:0000256" key="1">
    <source>
        <dbReference type="SAM" id="MobiDB-lite"/>
    </source>
</evidence>
<evidence type="ECO:0000313" key="2">
    <source>
        <dbReference type="EMBL" id="KAJ8866651.1"/>
    </source>
</evidence>
<dbReference type="Proteomes" id="UP001159363">
    <property type="component" value="Chromosome 15"/>
</dbReference>
<dbReference type="EMBL" id="JARBHB010000016">
    <property type="protein sequence ID" value="KAJ8866651.1"/>
    <property type="molecule type" value="Genomic_DNA"/>
</dbReference>
<comment type="caution">
    <text evidence="2">The sequence shown here is derived from an EMBL/GenBank/DDBJ whole genome shotgun (WGS) entry which is preliminary data.</text>
</comment>
<protein>
    <submittedName>
        <fullName evidence="2">Uncharacterized protein</fullName>
    </submittedName>
</protein>
<feature type="region of interest" description="Disordered" evidence="1">
    <location>
        <begin position="800"/>
        <end position="821"/>
    </location>
</feature>
<proteinExistence type="predicted"/>
<gene>
    <name evidence="2" type="ORF">PR048_032512</name>
</gene>
<evidence type="ECO:0000313" key="3">
    <source>
        <dbReference type="Proteomes" id="UP001159363"/>
    </source>
</evidence>
<name>A0ABQ9G598_9NEOP</name>